<evidence type="ECO:0000256" key="5">
    <source>
        <dbReference type="ARBA" id="ARBA00022777"/>
    </source>
</evidence>
<evidence type="ECO:0000256" key="2">
    <source>
        <dbReference type="ARBA" id="ARBA00014701"/>
    </source>
</evidence>
<proteinExistence type="inferred from homology"/>
<dbReference type="GO" id="GO:0005524">
    <property type="term" value="F:ATP binding"/>
    <property type="evidence" value="ECO:0007669"/>
    <property type="project" value="UniProtKB-KW"/>
</dbReference>
<dbReference type="Gene3D" id="3.30.420.40">
    <property type="match status" value="2"/>
</dbReference>
<evidence type="ECO:0000313" key="8">
    <source>
        <dbReference type="EMBL" id="SDM79094.1"/>
    </source>
</evidence>
<dbReference type="GO" id="GO:0006096">
    <property type="term" value="P:glycolytic process"/>
    <property type="evidence" value="ECO:0007669"/>
    <property type="project" value="InterPro"/>
</dbReference>
<name>A0A1G9W3I1_9FIRM</name>
<comment type="similarity">
    <text evidence="1">Belongs to the ROK (NagC/XylR) family.</text>
</comment>
<dbReference type="AlphaFoldDB" id="A0A1G9W3I1"/>
<keyword evidence="9" id="KW-1185">Reference proteome</keyword>
<evidence type="ECO:0000256" key="4">
    <source>
        <dbReference type="ARBA" id="ARBA00022741"/>
    </source>
</evidence>
<dbReference type="InterPro" id="IPR004654">
    <property type="entry name" value="ROK_glcA"/>
</dbReference>
<dbReference type="OrthoDB" id="9810372at2"/>
<dbReference type="EMBL" id="FNHZ01000002">
    <property type="protein sequence ID" value="SDM79094.1"/>
    <property type="molecule type" value="Genomic_DNA"/>
</dbReference>
<accession>A0A1G9W3I1</accession>
<dbReference type="Proteomes" id="UP000187651">
    <property type="component" value="Unassembled WGS sequence"/>
</dbReference>
<evidence type="ECO:0000256" key="3">
    <source>
        <dbReference type="ARBA" id="ARBA00022679"/>
    </source>
</evidence>
<keyword evidence="6" id="KW-0067">ATP-binding</keyword>
<dbReference type="InterPro" id="IPR043129">
    <property type="entry name" value="ATPase_NBD"/>
</dbReference>
<dbReference type="PANTHER" id="PTHR18964:SF149">
    <property type="entry name" value="BIFUNCTIONAL UDP-N-ACETYLGLUCOSAMINE 2-EPIMERASE_N-ACETYLMANNOSAMINE KINASE"/>
    <property type="match status" value="1"/>
</dbReference>
<dbReference type="InterPro" id="IPR000600">
    <property type="entry name" value="ROK"/>
</dbReference>
<dbReference type="RefSeq" id="WP_074521346.1">
    <property type="nucleotide sequence ID" value="NZ_FNHZ01000002.1"/>
</dbReference>
<dbReference type="Pfam" id="PF00480">
    <property type="entry name" value="ROK"/>
    <property type="match status" value="1"/>
</dbReference>
<gene>
    <name evidence="8" type="ORF">SAMN05216544_1177</name>
</gene>
<evidence type="ECO:0000256" key="6">
    <source>
        <dbReference type="ARBA" id="ARBA00022840"/>
    </source>
</evidence>
<evidence type="ECO:0000256" key="1">
    <source>
        <dbReference type="ARBA" id="ARBA00006479"/>
    </source>
</evidence>
<sequence>MYYYGIDIGGTTIKCGLIKSGGQIITKDEITTRKEDNGKYILEDITKYIRKNNKNLGIKDEEIEAIGLGVPGSVLDNGVVNKCINLGWGVFNVVEEFENLLHIKTRVGNDANMAALGEYWLGSAKEFSSMVFITVGTGVGGGIIIDGKPVNGFNGAACEIGHLPIVTEDMGECNCGKKDCLEIVASATGIVRVAKKMLAEKGNNSTLKRIENLTAKDVFDEAKKGDLLSIMIVDYVTDYLGRGLAIAAGMIDPEVFVIGGGVSKAGDYFIDKIRESYKKYVFHPSKYTNIMQAKLLNDAGMYGCAYLAGCR</sequence>
<organism evidence="8 9">
    <name type="scientific">Lachnospira pectinoschiza</name>
    <dbReference type="NCBI Taxonomy" id="28052"/>
    <lineage>
        <taxon>Bacteria</taxon>
        <taxon>Bacillati</taxon>
        <taxon>Bacillota</taxon>
        <taxon>Clostridia</taxon>
        <taxon>Lachnospirales</taxon>
        <taxon>Lachnospiraceae</taxon>
        <taxon>Lachnospira</taxon>
    </lineage>
</organism>
<keyword evidence="4" id="KW-0547">Nucleotide-binding</keyword>
<reference evidence="9" key="1">
    <citation type="submission" date="2016-10" db="EMBL/GenBank/DDBJ databases">
        <authorList>
            <person name="Varghese N."/>
            <person name="Submissions S."/>
        </authorList>
    </citation>
    <scope>NUCLEOTIDE SEQUENCE [LARGE SCALE GENOMIC DNA]</scope>
    <source>
        <strain evidence="9">M83</strain>
    </source>
</reference>
<evidence type="ECO:0000313" key="9">
    <source>
        <dbReference type="Proteomes" id="UP000187651"/>
    </source>
</evidence>
<evidence type="ECO:0000256" key="7">
    <source>
        <dbReference type="ARBA" id="ARBA00032386"/>
    </source>
</evidence>
<dbReference type="GO" id="GO:0004340">
    <property type="term" value="F:glucokinase activity"/>
    <property type="evidence" value="ECO:0007669"/>
    <property type="project" value="InterPro"/>
</dbReference>
<protein>
    <recommendedName>
        <fullName evidence="2">Glucokinase</fullName>
    </recommendedName>
    <alternativeName>
        <fullName evidence="7">Glucose kinase</fullName>
    </alternativeName>
</protein>
<dbReference type="SUPFAM" id="SSF53067">
    <property type="entry name" value="Actin-like ATPase domain"/>
    <property type="match status" value="1"/>
</dbReference>
<dbReference type="NCBIfam" id="TIGR00744">
    <property type="entry name" value="ROK_glcA_fam"/>
    <property type="match status" value="1"/>
</dbReference>
<keyword evidence="3" id="KW-0808">Transferase</keyword>
<dbReference type="GO" id="GO:0005737">
    <property type="term" value="C:cytoplasm"/>
    <property type="evidence" value="ECO:0007669"/>
    <property type="project" value="InterPro"/>
</dbReference>
<keyword evidence="5 8" id="KW-0418">Kinase</keyword>
<dbReference type="PANTHER" id="PTHR18964">
    <property type="entry name" value="ROK (REPRESSOR, ORF, KINASE) FAMILY"/>
    <property type="match status" value="1"/>
</dbReference>